<sequence length="53" mass="5858">MSDRIHTVHLSAYHSAQGTAAELARMGIYLPPRHCDTCGRIQHAHNCGERDDG</sequence>
<comment type="caution">
    <text evidence="1">The sequence shown here is derived from an EMBL/GenBank/DDBJ whole genome shotgun (WGS) entry which is preliminary data.</text>
</comment>
<organism evidence="1 2">
    <name type="scientific">Gemmobacter lanyuensis</name>
    <dbReference type="NCBI Taxonomy" id="1054497"/>
    <lineage>
        <taxon>Bacteria</taxon>
        <taxon>Pseudomonadati</taxon>
        <taxon>Pseudomonadota</taxon>
        <taxon>Alphaproteobacteria</taxon>
        <taxon>Rhodobacterales</taxon>
        <taxon>Paracoccaceae</taxon>
        <taxon>Gemmobacter</taxon>
    </lineage>
</organism>
<dbReference type="AlphaFoldDB" id="A0A918MI49"/>
<keyword evidence="2" id="KW-1185">Reference proteome</keyword>
<evidence type="ECO:0000313" key="2">
    <source>
        <dbReference type="Proteomes" id="UP000628984"/>
    </source>
</evidence>
<proteinExistence type="predicted"/>
<reference evidence="1" key="1">
    <citation type="journal article" date="2014" name="Int. J. Syst. Evol. Microbiol.">
        <title>Complete genome sequence of Corynebacterium casei LMG S-19264T (=DSM 44701T), isolated from a smear-ripened cheese.</title>
        <authorList>
            <consortium name="US DOE Joint Genome Institute (JGI-PGF)"/>
            <person name="Walter F."/>
            <person name="Albersmeier A."/>
            <person name="Kalinowski J."/>
            <person name="Ruckert C."/>
        </authorList>
    </citation>
    <scope>NUCLEOTIDE SEQUENCE</scope>
    <source>
        <strain evidence="1">KCTC 23714</strain>
    </source>
</reference>
<accession>A0A918MI49</accession>
<dbReference type="EMBL" id="BMYQ01000001">
    <property type="protein sequence ID" value="GGW24148.1"/>
    <property type="molecule type" value="Genomic_DNA"/>
</dbReference>
<reference evidence="1" key="2">
    <citation type="submission" date="2020-09" db="EMBL/GenBank/DDBJ databases">
        <authorList>
            <person name="Sun Q."/>
            <person name="Kim S."/>
        </authorList>
    </citation>
    <scope>NUCLEOTIDE SEQUENCE</scope>
    <source>
        <strain evidence="1">KCTC 23714</strain>
    </source>
</reference>
<evidence type="ECO:0000313" key="1">
    <source>
        <dbReference type="EMBL" id="GGW24148.1"/>
    </source>
</evidence>
<dbReference type="RefSeq" id="WP_189632638.1">
    <property type="nucleotide sequence ID" value="NZ_BMYQ01000001.1"/>
</dbReference>
<protein>
    <recommendedName>
        <fullName evidence="3">Transposase</fullName>
    </recommendedName>
</protein>
<gene>
    <name evidence="1" type="ORF">GCM10011452_09500</name>
</gene>
<name>A0A918MI49_9RHOB</name>
<evidence type="ECO:0008006" key="3">
    <source>
        <dbReference type="Google" id="ProtNLM"/>
    </source>
</evidence>
<dbReference type="Proteomes" id="UP000628984">
    <property type="component" value="Unassembled WGS sequence"/>
</dbReference>